<keyword evidence="2" id="KW-1133">Transmembrane helix</keyword>
<evidence type="ECO:0000313" key="3">
    <source>
        <dbReference type="EMBL" id="MFC4554835.1"/>
    </source>
</evidence>
<evidence type="ECO:0000313" key="4">
    <source>
        <dbReference type="Proteomes" id="UP001595955"/>
    </source>
</evidence>
<evidence type="ECO:0008006" key="5">
    <source>
        <dbReference type="Google" id="ProtNLM"/>
    </source>
</evidence>
<protein>
    <recommendedName>
        <fullName evidence="5">Secreted protein</fullName>
    </recommendedName>
</protein>
<sequence>MDLAQFAASYWWLVFPFSGLIAGGVQGLREWDDRRRRDRLEMARIKYGQVSPSERPAALGAVTGDDVRRLIAEHDGVEQRWRSYELDVAKLIDYPMMTDMREALTVEFHRAKRHADGLRPAAPKELKDPDRYVAYRTAVTDLAVAFDVLEGEARRRRTTTFTDTEREALRRAKQLLALAEDRAATHAERQSAYRRAMRELEGLVVVPEEATDAMERRIAGALGGSPAGPGDERPERGADGGPGRA</sequence>
<keyword evidence="4" id="KW-1185">Reference proteome</keyword>
<gene>
    <name evidence="3" type="ORF">ACFO3F_06210</name>
</gene>
<reference evidence="4" key="1">
    <citation type="journal article" date="2019" name="Int. J. Syst. Evol. Microbiol.">
        <title>The Global Catalogue of Microorganisms (GCM) 10K type strain sequencing project: providing services to taxonomists for standard genome sequencing and annotation.</title>
        <authorList>
            <consortium name="The Broad Institute Genomics Platform"/>
            <consortium name="The Broad Institute Genome Sequencing Center for Infectious Disease"/>
            <person name="Wu L."/>
            <person name="Ma J."/>
        </authorList>
    </citation>
    <scope>NUCLEOTIDE SEQUENCE [LARGE SCALE GENOMIC DNA]</scope>
    <source>
        <strain evidence="4">JCM 3369</strain>
    </source>
</reference>
<feature type="region of interest" description="Disordered" evidence="1">
    <location>
        <begin position="215"/>
        <end position="245"/>
    </location>
</feature>
<dbReference type="RefSeq" id="WP_187695826.1">
    <property type="nucleotide sequence ID" value="NZ_CP033325.1"/>
</dbReference>
<comment type="caution">
    <text evidence="3">The sequence shown here is derived from an EMBL/GenBank/DDBJ whole genome shotgun (WGS) entry which is preliminary data.</text>
</comment>
<dbReference type="EMBL" id="JBHSGF010000003">
    <property type="protein sequence ID" value="MFC4554835.1"/>
    <property type="molecule type" value="Genomic_DNA"/>
</dbReference>
<feature type="transmembrane region" description="Helical" evidence="2">
    <location>
        <begin position="6"/>
        <end position="28"/>
    </location>
</feature>
<evidence type="ECO:0000256" key="2">
    <source>
        <dbReference type="SAM" id="Phobius"/>
    </source>
</evidence>
<proteinExistence type="predicted"/>
<name>A0ABV9D9W6_9MICO</name>
<evidence type="ECO:0000256" key="1">
    <source>
        <dbReference type="SAM" id="MobiDB-lite"/>
    </source>
</evidence>
<organism evidence="3 4">
    <name type="scientific">Georgenia faecalis</name>
    <dbReference type="NCBI Taxonomy" id="2483799"/>
    <lineage>
        <taxon>Bacteria</taxon>
        <taxon>Bacillati</taxon>
        <taxon>Actinomycetota</taxon>
        <taxon>Actinomycetes</taxon>
        <taxon>Micrococcales</taxon>
        <taxon>Bogoriellaceae</taxon>
        <taxon>Georgenia</taxon>
    </lineage>
</organism>
<dbReference type="Proteomes" id="UP001595955">
    <property type="component" value="Unassembled WGS sequence"/>
</dbReference>
<accession>A0ABV9D9W6</accession>
<keyword evidence="2" id="KW-0472">Membrane</keyword>
<keyword evidence="2" id="KW-0812">Transmembrane</keyword>